<feature type="region of interest" description="Disordered" evidence="5">
    <location>
        <begin position="326"/>
        <end position="365"/>
    </location>
</feature>
<dbReference type="CDD" id="cd02430">
    <property type="entry name" value="PTH2"/>
    <property type="match status" value="1"/>
</dbReference>
<keyword evidence="6" id="KW-0472">Membrane</keyword>
<feature type="transmembrane region" description="Helical" evidence="6">
    <location>
        <begin position="212"/>
        <end position="232"/>
    </location>
</feature>
<dbReference type="Gene3D" id="3.40.1490.10">
    <property type="entry name" value="Bit1"/>
    <property type="match status" value="1"/>
</dbReference>
<evidence type="ECO:0000256" key="5">
    <source>
        <dbReference type="SAM" id="MobiDB-lite"/>
    </source>
</evidence>
<accession>A0A2I2GQ12</accession>
<protein>
    <recommendedName>
        <fullName evidence="1">peptidyl-tRNA hydrolase</fullName>
        <ecNumber evidence="1">3.1.1.29</ecNumber>
    </recommendedName>
</protein>
<comment type="catalytic activity">
    <reaction evidence="4">
        <text>an N-acyl-L-alpha-aminoacyl-tRNA + H2O = an N-acyl-L-amino acid + a tRNA + H(+)</text>
        <dbReference type="Rhea" id="RHEA:54448"/>
        <dbReference type="Rhea" id="RHEA-COMP:10123"/>
        <dbReference type="Rhea" id="RHEA-COMP:13883"/>
        <dbReference type="ChEBI" id="CHEBI:15377"/>
        <dbReference type="ChEBI" id="CHEBI:15378"/>
        <dbReference type="ChEBI" id="CHEBI:59874"/>
        <dbReference type="ChEBI" id="CHEBI:78442"/>
        <dbReference type="ChEBI" id="CHEBI:138191"/>
        <dbReference type="EC" id="3.1.1.29"/>
    </reaction>
</comment>
<dbReference type="OrthoDB" id="1733656at2759"/>
<dbReference type="EMBL" id="MSFO01000001">
    <property type="protein sequence ID" value="PLB54967.1"/>
    <property type="molecule type" value="Genomic_DNA"/>
</dbReference>
<dbReference type="Proteomes" id="UP000234275">
    <property type="component" value="Unassembled WGS sequence"/>
</dbReference>
<feature type="compositionally biased region" description="Acidic residues" evidence="5">
    <location>
        <begin position="336"/>
        <end position="359"/>
    </location>
</feature>
<proteinExistence type="inferred from homology"/>
<organism evidence="8 9">
    <name type="scientific">Aspergillus steynii IBT 23096</name>
    <dbReference type="NCBI Taxonomy" id="1392250"/>
    <lineage>
        <taxon>Eukaryota</taxon>
        <taxon>Fungi</taxon>
        <taxon>Dikarya</taxon>
        <taxon>Ascomycota</taxon>
        <taxon>Pezizomycotina</taxon>
        <taxon>Eurotiomycetes</taxon>
        <taxon>Eurotiomycetidae</taxon>
        <taxon>Eurotiales</taxon>
        <taxon>Aspergillaceae</taxon>
        <taxon>Aspergillus</taxon>
        <taxon>Aspergillus subgen. Circumdati</taxon>
    </lineage>
</organism>
<feature type="transmembrane region" description="Helical" evidence="6">
    <location>
        <begin position="288"/>
        <end position="306"/>
    </location>
</feature>
<evidence type="ECO:0000256" key="1">
    <source>
        <dbReference type="ARBA" id="ARBA00013260"/>
    </source>
</evidence>
<evidence type="ECO:0000313" key="9">
    <source>
        <dbReference type="Proteomes" id="UP000234275"/>
    </source>
</evidence>
<evidence type="ECO:0000313" key="8">
    <source>
        <dbReference type="EMBL" id="PLB54967.1"/>
    </source>
</evidence>
<keyword evidence="2" id="KW-0378">Hydrolase</keyword>
<keyword evidence="9" id="KW-1185">Reference proteome</keyword>
<dbReference type="RefSeq" id="XP_024710269.1">
    <property type="nucleotide sequence ID" value="XM_024851281.1"/>
</dbReference>
<keyword evidence="6" id="KW-0812">Transmembrane</keyword>
<dbReference type="SUPFAM" id="SSF102462">
    <property type="entry name" value="Peptidyl-tRNA hydrolase II"/>
    <property type="match status" value="1"/>
</dbReference>
<dbReference type="NCBIfam" id="TIGR00283">
    <property type="entry name" value="arch_pth2"/>
    <property type="match status" value="1"/>
</dbReference>
<dbReference type="GeneID" id="36558980"/>
<dbReference type="EC" id="3.1.1.29" evidence="1"/>
<evidence type="ECO:0000256" key="6">
    <source>
        <dbReference type="SAM" id="Phobius"/>
    </source>
</evidence>
<evidence type="ECO:0000256" key="7">
    <source>
        <dbReference type="SAM" id="SignalP"/>
    </source>
</evidence>
<dbReference type="AlphaFoldDB" id="A0A2I2GQ12"/>
<evidence type="ECO:0000256" key="3">
    <source>
        <dbReference type="ARBA" id="ARBA00038050"/>
    </source>
</evidence>
<dbReference type="VEuPathDB" id="FungiDB:P170DRAFT_452519"/>
<keyword evidence="7" id="KW-0732">Signal</keyword>
<dbReference type="Pfam" id="PF01981">
    <property type="entry name" value="PTH2"/>
    <property type="match status" value="1"/>
</dbReference>
<name>A0A2I2GQ12_9EURO</name>
<dbReference type="GO" id="GO:0004045">
    <property type="term" value="F:peptidyl-tRNA hydrolase activity"/>
    <property type="evidence" value="ECO:0007669"/>
    <property type="project" value="UniProtKB-EC"/>
</dbReference>
<dbReference type="FunFam" id="3.40.1490.10:FF:000001">
    <property type="entry name" value="Peptidyl-tRNA hydrolase 2"/>
    <property type="match status" value="1"/>
</dbReference>
<feature type="chain" id="PRO_5014183939" description="peptidyl-tRNA hydrolase" evidence="7">
    <location>
        <begin position="17"/>
        <end position="487"/>
    </location>
</feature>
<comment type="caution">
    <text evidence="8">The sequence shown here is derived from an EMBL/GenBank/DDBJ whole genome shotgun (WGS) entry which is preliminary data.</text>
</comment>
<gene>
    <name evidence="8" type="ORF">P170DRAFT_452519</name>
</gene>
<evidence type="ECO:0000256" key="4">
    <source>
        <dbReference type="ARBA" id="ARBA00048707"/>
    </source>
</evidence>
<dbReference type="PANTHER" id="PTHR12649:SF11">
    <property type="entry name" value="PEPTIDYL-TRNA HYDROLASE 2, MITOCHONDRIAL"/>
    <property type="match status" value="1"/>
</dbReference>
<dbReference type="STRING" id="1392250.A0A2I2GQ12"/>
<dbReference type="GO" id="GO:0005829">
    <property type="term" value="C:cytosol"/>
    <property type="evidence" value="ECO:0007669"/>
    <property type="project" value="TreeGrafter"/>
</dbReference>
<sequence length="487" mass="53576">MRFLQLLPVLPALAAAQEQVPIGDRVQGWFNKAKSYLPTATPVIPTVEKVVEQKLQEKVVTNFNLSNWQTLLEPSSDPQNWLLYITGGNKTCFGRCGQADKSFNESVLLFSADPTAPNLGRLDCESNQVLCSIWSAGAPSVWHFQVPQAQLGEERPPTTLHTVNLNTTTVTAETIYKVHSEKTYENKPAYEGAFHPTDGWLAQNGLLIPAGYIIYGFSAIPSWLFMIGISFFSRTMIYIFGSTFVWIHILPCETSSAIQPFLSQLNNTRDHPPKSLKMADLDRLPPSTTAYVVATAIIAGVTGYFLGQGSSLGLFSTKEKEGWPNSYNVKVHRDSSDEEGDDEDDDEEEEEDSEEEGDGGELASFENNNEEVKLVLVVRTDLGMTKGKIAAQCSHATLACYKYLTAYTPNSPILRRWERQGQAKIALQIKSEEELQLLQAQAISLGLCARVIQDAGRTQIASGSRTVLGVLGPKSVVDGVTGHLKLL</sequence>
<dbReference type="PANTHER" id="PTHR12649">
    <property type="entry name" value="PEPTIDYL-TRNA HYDROLASE 2"/>
    <property type="match status" value="1"/>
</dbReference>
<evidence type="ECO:0000256" key="2">
    <source>
        <dbReference type="ARBA" id="ARBA00022801"/>
    </source>
</evidence>
<feature type="signal peptide" evidence="7">
    <location>
        <begin position="1"/>
        <end position="16"/>
    </location>
</feature>
<dbReference type="InterPro" id="IPR002833">
    <property type="entry name" value="PTH2"/>
</dbReference>
<comment type="similarity">
    <text evidence="3">Belongs to the PTH2 family.</text>
</comment>
<keyword evidence="6" id="KW-1133">Transmembrane helix</keyword>
<dbReference type="InterPro" id="IPR023476">
    <property type="entry name" value="Pep_tRNA_hydro_II_dom_sf"/>
</dbReference>
<reference evidence="8 9" key="1">
    <citation type="submission" date="2016-12" db="EMBL/GenBank/DDBJ databases">
        <title>The genomes of Aspergillus section Nigri reveals drivers in fungal speciation.</title>
        <authorList>
            <consortium name="DOE Joint Genome Institute"/>
            <person name="Vesth T.C."/>
            <person name="Nybo J."/>
            <person name="Theobald S."/>
            <person name="Brandl J."/>
            <person name="Frisvad J.C."/>
            <person name="Nielsen K.F."/>
            <person name="Lyhne E.K."/>
            <person name="Kogle M.E."/>
            <person name="Kuo A."/>
            <person name="Riley R."/>
            <person name="Clum A."/>
            <person name="Nolan M."/>
            <person name="Lipzen A."/>
            <person name="Salamov A."/>
            <person name="Henrissat B."/>
            <person name="Wiebenga A."/>
            <person name="De Vries R.P."/>
            <person name="Grigoriev I.V."/>
            <person name="Mortensen U.H."/>
            <person name="Andersen M.R."/>
            <person name="Baker S.E."/>
        </authorList>
    </citation>
    <scope>NUCLEOTIDE SEQUENCE [LARGE SCALE GENOMIC DNA]</scope>
    <source>
        <strain evidence="8 9">IBT 23096</strain>
    </source>
</reference>